<dbReference type="EMBL" id="MJEQ01037187">
    <property type="protein sequence ID" value="OIT03170.1"/>
    <property type="molecule type" value="Genomic_DNA"/>
</dbReference>
<protein>
    <submittedName>
        <fullName evidence="1">Uncharacterized protein</fullName>
    </submittedName>
</protein>
<dbReference type="PANTHER" id="PTHR34570">
    <property type="entry name" value="OS03G0593100 PROTEIN"/>
    <property type="match status" value="1"/>
</dbReference>
<name>A0A1J6IEX2_NICAT</name>
<dbReference type="AlphaFoldDB" id="A0A1J6IEX2"/>
<evidence type="ECO:0000313" key="2">
    <source>
        <dbReference type="Proteomes" id="UP000187609"/>
    </source>
</evidence>
<dbReference type="OMA" id="SFCFFQF"/>
<dbReference type="PANTHER" id="PTHR34570:SF12">
    <property type="entry name" value="EXPRESSED PROTEIN"/>
    <property type="match status" value="1"/>
</dbReference>
<dbReference type="Gramene" id="OIT03170">
    <property type="protein sequence ID" value="OIT03170"/>
    <property type="gene ID" value="A4A49_11175"/>
</dbReference>
<sequence length="114" mass="13085">MGKTSSSDQVAVHSSISLLQERFKQLQKVKKKRQEKQLLKMLSITADDHLQPYNIDKLYFQSEKNKYFLPDNNISKVSSSQVSLSLWPETTLVVKSPQLKLDNSYSDVDTSLHL</sequence>
<gene>
    <name evidence="1" type="ORF">A4A49_11175</name>
</gene>
<organism evidence="1 2">
    <name type="scientific">Nicotiana attenuata</name>
    <name type="common">Coyote tobacco</name>
    <dbReference type="NCBI Taxonomy" id="49451"/>
    <lineage>
        <taxon>Eukaryota</taxon>
        <taxon>Viridiplantae</taxon>
        <taxon>Streptophyta</taxon>
        <taxon>Embryophyta</taxon>
        <taxon>Tracheophyta</taxon>
        <taxon>Spermatophyta</taxon>
        <taxon>Magnoliopsida</taxon>
        <taxon>eudicotyledons</taxon>
        <taxon>Gunneridae</taxon>
        <taxon>Pentapetalae</taxon>
        <taxon>asterids</taxon>
        <taxon>lamiids</taxon>
        <taxon>Solanales</taxon>
        <taxon>Solanaceae</taxon>
        <taxon>Nicotianoideae</taxon>
        <taxon>Nicotianeae</taxon>
        <taxon>Nicotiana</taxon>
    </lineage>
</organism>
<reference evidence="1" key="1">
    <citation type="submission" date="2016-11" db="EMBL/GenBank/DDBJ databases">
        <title>The genome of Nicotiana attenuata.</title>
        <authorList>
            <person name="Xu S."/>
            <person name="Brockmoeller T."/>
            <person name="Gaquerel E."/>
            <person name="Navarro A."/>
            <person name="Kuhl H."/>
            <person name="Gase K."/>
            <person name="Ling Z."/>
            <person name="Zhou W."/>
            <person name="Kreitzer C."/>
            <person name="Stanke M."/>
            <person name="Tang H."/>
            <person name="Lyons E."/>
            <person name="Pandey P."/>
            <person name="Pandey S.P."/>
            <person name="Timmermann B."/>
            <person name="Baldwin I.T."/>
        </authorList>
    </citation>
    <scope>NUCLEOTIDE SEQUENCE [LARGE SCALE GENOMIC DNA]</scope>
    <source>
        <strain evidence="1">UT</strain>
    </source>
</reference>
<dbReference type="SMR" id="A0A1J6IEX2"/>
<keyword evidence="2" id="KW-1185">Reference proteome</keyword>
<dbReference type="Proteomes" id="UP000187609">
    <property type="component" value="Unassembled WGS sequence"/>
</dbReference>
<proteinExistence type="predicted"/>
<accession>A0A1J6IEX2</accession>
<evidence type="ECO:0000313" key="1">
    <source>
        <dbReference type="EMBL" id="OIT03170.1"/>
    </source>
</evidence>
<comment type="caution">
    <text evidence="1">The sequence shown here is derived from an EMBL/GenBank/DDBJ whole genome shotgun (WGS) entry which is preliminary data.</text>
</comment>